<dbReference type="CDD" id="cd03131">
    <property type="entry name" value="GATase1_HTS"/>
    <property type="match status" value="1"/>
</dbReference>
<feature type="active site" description="Acyl-thioester intermediate" evidence="8 9">
    <location>
        <position position="142"/>
    </location>
</feature>
<dbReference type="GO" id="GO:0008899">
    <property type="term" value="F:homoserine O-succinyltransferase activity"/>
    <property type="evidence" value="ECO:0007669"/>
    <property type="project" value="UniProtKB-UniRule"/>
</dbReference>
<evidence type="ECO:0000256" key="5">
    <source>
        <dbReference type="ARBA" id="ARBA00023167"/>
    </source>
</evidence>
<dbReference type="EMBL" id="DYWT01000025">
    <property type="protein sequence ID" value="HJF30468.1"/>
    <property type="molecule type" value="Genomic_DNA"/>
</dbReference>
<evidence type="ECO:0000256" key="4">
    <source>
        <dbReference type="ARBA" id="ARBA00022679"/>
    </source>
</evidence>
<keyword evidence="5 8" id="KW-0486">Methionine biosynthesis</keyword>
<dbReference type="FunFam" id="3.40.50.880:FF:000004">
    <property type="entry name" value="Homoserine O-succinyltransferase"/>
    <property type="match status" value="1"/>
</dbReference>
<dbReference type="InterPro" id="IPR005697">
    <property type="entry name" value="HST_MetA"/>
</dbReference>
<comment type="pathway">
    <text evidence="8">Amino-acid biosynthesis; L-methionine biosynthesis via de novo pathway; O-acetyl-L-homoserine from L-homoserine: step 1/1.</text>
</comment>
<dbReference type="InterPro" id="IPR033752">
    <property type="entry name" value="MetA_family"/>
</dbReference>
<feature type="active site" evidence="8">
    <location>
        <position position="237"/>
    </location>
</feature>
<comment type="subcellular location">
    <subcellularLocation>
        <location evidence="1 8">Cytoplasm</location>
    </subcellularLocation>
</comment>
<dbReference type="PANTHER" id="PTHR20919:SF0">
    <property type="entry name" value="HOMOSERINE O-SUCCINYLTRANSFERASE"/>
    <property type="match status" value="1"/>
</dbReference>
<feature type="site" description="Important for acyl-CoA specificity" evidence="8">
    <location>
        <position position="111"/>
    </location>
</feature>
<evidence type="ECO:0000313" key="11">
    <source>
        <dbReference type="Proteomes" id="UP000698173"/>
    </source>
</evidence>
<accession>A0A921FVK5</accession>
<gene>
    <name evidence="10" type="primary">metA</name>
    <name evidence="8" type="synonym">metAA</name>
    <name evidence="10" type="ORF">K8V56_01660</name>
</gene>
<feature type="binding site" evidence="8">
    <location>
        <position position="249"/>
    </location>
    <ligand>
        <name>substrate</name>
    </ligand>
</feature>
<reference evidence="10" key="2">
    <citation type="submission" date="2021-09" db="EMBL/GenBank/DDBJ databases">
        <authorList>
            <person name="Gilroy R."/>
        </authorList>
    </citation>
    <scope>NUCLEOTIDE SEQUENCE</scope>
    <source>
        <strain evidence="10">CHK171-7178</strain>
    </source>
</reference>
<dbReference type="GO" id="GO:0005737">
    <property type="term" value="C:cytoplasm"/>
    <property type="evidence" value="ECO:0007669"/>
    <property type="project" value="UniProtKB-SubCell"/>
</dbReference>
<dbReference type="Proteomes" id="UP000698173">
    <property type="component" value="Unassembled WGS sequence"/>
</dbReference>
<dbReference type="PANTHER" id="PTHR20919">
    <property type="entry name" value="HOMOSERINE O-SUCCINYLTRANSFERASE"/>
    <property type="match status" value="1"/>
</dbReference>
<dbReference type="GO" id="GO:0019281">
    <property type="term" value="P:L-methionine biosynthetic process from homoserine via O-succinyl-L-homoserine and cystathionine"/>
    <property type="evidence" value="ECO:0007669"/>
    <property type="project" value="InterPro"/>
</dbReference>
<feature type="binding site" evidence="8">
    <location>
        <position position="163"/>
    </location>
    <ligand>
        <name>substrate</name>
    </ligand>
</feature>
<organism evidence="10 11">
    <name type="scientific">Sporosarcina psychrophila</name>
    <name type="common">Bacillus psychrophilus</name>
    <dbReference type="NCBI Taxonomy" id="1476"/>
    <lineage>
        <taxon>Bacteria</taxon>
        <taxon>Bacillati</taxon>
        <taxon>Bacillota</taxon>
        <taxon>Bacilli</taxon>
        <taxon>Bacillales</taxon>
        <taxon>Caryophanaceae</taxon>
        <taxon>Sporosarcina</taxon>
    </lineage>
</organism>
<comment type="similarity">
    <text evidence="8">Belongs to the MetA family.</text>
</comment>
<dbReference type="InterPro" id="IPR029062">
    <property type="entry name" value="Class_I_gatase-like"/>
</dbReference>
<keyword evidence="6 8" id="KW-0012">Acyltransferase</keyword>
<evidence type="ECO:0000256" key="2">
    <source>
        <dbReference type="ARBA" id="ARBA00022490"/>
    </source>
</evidence>
<evidence type="ECO:0000256" key="8">
    <source>
        <dbReference type="HAMAP-Rule" id="MF_00295"/>
    </source>
</evidence>
<evidence type="ECO:0000256" key="7">
    <source>
        <dbReference type="ARBA" id="ARBA00049043"/>
    </source>
</evidence>
<dbReference type="SUPFAM" id="SSF52317">
    <property type="entry name" value="Class I glutamine amidotransferase-like"/>
    <property type="match status" value="1"/>
</dbReference>
<keyword evidence="4 8" id="KW-0808">Transferase</keyword>
<evidence type="ECO:0000256" key="6">
    <source>
        <dbReference type="ARBA" id="ARBA00023315"/>
    </source>
</evidence>
<feature type="binding site" evidence="8">
    <location>
        <position position="192"/>
    </location>
    <ligand>
        <name>substrate</name>
    </ligand>
</feature>
<comment type="function">
    <text evidence="8">Transfers an acetyl group from acetyl-CoA to L-homoserine, forming acetyl-L-homoserine.</text>
</comment>
<dbReference type="HAMAP" id="MF_00295">
    <property type="entry name" value="MetA_acyltransf"/>
    <property type="match status" value="1"/>
</dbReference>
<protein>
    <recommendedName>
        <fullName evidence="8">Homoserine O-acetyltransferase</fullName>
        <shortName evidence="8">HAT</shortName>
        <ecNumber evidence="8">2.3.1.31</ecNumber>
    </recommendedName>
    <alternativeName>
        <fullName evidence="8">Homoserine transacetylase</fullName>
        <shortName evidence="8">HTA</shortName>
    </alternativeName>
</protein>
<comment type="caution">
    <text evidence="10">The sequence shown here is derived from an EMBL/GenBank/DDBJ whole genome shotgun (WGS) entry which is preliminary data.</text>
</comment>
<proteinExistence type="inferred from homology"/>
<dbReference type="GO" id="GO:0004414">
    <property type="term" value="F:homoserine O-acetyltransferase activity"/>
    <property type="evidence" value="ECO:0007669"/>
    <property type="project" value="UniProtKB-EC"/>
</dbReference>
<sequence length="302" mass="35006">MPINIPKQLPAGELLKKEKIFVMDEERATSQDIRPMTIAILNLMPEKERTELQLLRLLGNTPLQVNVTFLNTATHDSKNVSKTHLNAFYTTFEHVKHRRFDGLIITGAPIEHLEFEDVNYWKEMTEIMEWSKENVTSVLHICWGAQAALYHHYGIGKFELPKKCSGVFTHRLSDPTNNLARGFNDEFNAPHSRYTSVSTEEIENDPRLHLLAKSEDAGAFIVISKDSKHIMITGHLEYDADTLAEEYARDLKKGVPVDIPENYFPNDDSTKEPLNTWRSHTHLLFSNWLNYYVYQETPYEWE</sequence>
<keyword evidence="3 8" id="KW-0028">Amino-acid biosynthesis</keyword>
<evidence type="ECO:0000256" key="1">
    <source>
        <dbReference type="ARBA" id="ARBA00004496"/>
    </source>
</evidence>
<dbReference type="Pfam" id="PF04204">
    <property type="entry name" value="HTS"/>
    <property type="match status" value="1"/>
</dbReference>
<dbReference type="NCBIfam" id="TIGR01001">
    <property type="entry name" value="metA"/>
    <property type="match status" value="1"/>
</dbReference>
<dbReference type="Gene3D" id="3.40.50.880">
    <property type="match status" value="1"/>
</dbReference>
<evidence type="ECO:0000313" key="10">
    <source>
        <dbReference type="EMBL" id="HJF30468.1"/>
    </source>
</evidence>
<feature type="site" description="Important for substrate specificity" evidence="8">
    <location>
        <position position="192"/>
    </location>
</feature>
<feature type="active site" description="Proton acceptor" evidence="8">
    <location>
        <position position="235"/>
    </location>
</feature>
<name>A0A921FVK5_SPOPS</name>
<comment type="caution">
    <text evidence="8">Lacks conserved residue(s) required for the propagation of feature annotation.</text>
</comment>
<comment type="catalytic activity">
    <reaction evidence="7 8">
        <text>L-homoserine + acetyl-CoA = O-acetyl-L-homoserine + CoA</text>
        <dbReference type="Rhea" id="RHEA:13701"/>
        <dbReference type="ChEBI" id="CHEBI:57287"/>
        <dbReference type="ChEBI" id="CHEBI:57288"/>
        <dbReference type="ChEBI" id="CHEBI:57476"/>
        <dbReference type="ChEBI" id="CHEBI:57716"/>
        <dbReference type="EC" id="2.3.1.31"/>
    </reaction>
</comment>
<dbReference type="AlphaFoldDB" id="A0A921FVK5"/>
<evidence type="ECO:0000256" key="9">
    <source>
        <dbReference type="PIRSR" id="PIRSR000450-1"/>
    </source>
</evidence>
<dbReference type="PIRSF" id="PIRSF000450">
    <property type="entry name" value="H_ser_succinyltr"/>
    <property type="match status" value="1"/>
</dbReference>
<dbReference type="EC" id="2.3.1.31" evidence="8"/>
<reference evidence="10" key="1">
    <citation type="journal article" date="2021" name="PeerJ">
        <title>Extensive microbial diversity within the chicken gut microbiome revealed by metagenomics and culture.</title>
        <authorList>
            <person name="Gilroy R."/>
            <person name="Ravi A."/>
            <person name="Getino M."/>
            <person name="Pursley I."/>
            <person name="Horton D.L."/>
            <person name="Alikhan N.F."/>
            <person name="Baker D."/>
            <person name="Gharbi K."/>
            <person name="Hall N."/>
            <person name="Watson M."/>
            <person name="Adriaenssens E.M."/>
            <person name="Foster-Nyarko E."/>
            <person name="Jarju S."/>
            <person name="Secka A."/>
            <person name="Antonio M."/>
            <person name="Oren A."/>
            <person name="Chaudhuri R.R."/>
            <person name="La Ragione R."/>
            <person name="Hildebrand F."/>
            <person name="Pallen M.J."/>
        </authorList>
    </citation>
    <scope>NUCLEOTIDE SEQUENCE</scope>
    <source>
        <strain evidence="10">CHK171-7178</strain>
    </source>
</reference>
<keyword evidence="2 8" id="KW-0963">Cytoplasm</keyword>
<evidence type="ECO:0000256" key="3">
    <source>
        <dbReference type="ARBA" id="ARBA00022605"/>
    </source>
</evidence>